<dbReference type="AlphaFoldDB" id="A0A179SKJ0"/>
<dbReference type="Proteomes" id="UP000078534">
    <property type="component" value="Unassembled WGS sequence"/>
</dbReference>
<dbReference type="InterPro" id="IPR027393">
    <property type="entry name" value="Virus_scaffolding_prot_C"/>
</dbReference>
<dbReference type="SMART" id="SM00914">
    <property type="entry name" value="IDEAL"/>
    <property type="match status" value="1"/>
</dbReference>
<protein>
    <recommendedName>
        <fullName evidence="1">IDEAL domain-containing protein</fullName>
    </recommendedName>
</protein>
<reference evidence="3" key="1">
    <citation type="submission" date="2016-04" db="EMBL/GenBank/DDBJ databases">
        <authorList>
            <person name="Lyu Z."/>
            <person name="Lyu W."/>
        </authorList>
    </citation>
    <scope>NUCLEOTIDE SEQUENCE [LARGE SCALE GENOMIC DNA]</scope>
    <source>
        <strain evidence="3">C44</strain>
    </source>
</reference>
<keyword evidence="3" id="KW-1185">Reference proteome</keyword>
<organism evidence="2 3">
    <name type="scientific">Metabacillus litoralis</name>
    <dbReference type="NCBI Taxonomy" id="152268"/>
    <lineage>
        <taxon>Bacteria</taxon>
        <taxon>Bacillati</taxon>
        <taxon>Bacillota</taxon>
        <taxon>Bacilli</taxon>
        <taxon>Bacillales</taxon>
        <taxon>Bacillaceae</taxon>
        <taxon>Metabacillus</taxon>
    </lineage>
</organism>
<dbReference type="OrthoDB" id="2916442at2"/>
<comment type="caution">
    <text evidence="2">The sequence shown here is derived from an EMBL/GenBank/DDBJ whole genome shotgun (WGS) entry which is preliminary data.</text>
</comment>
<dbReference type="EMBL" id="LWSG01000046">
    <property type="protein sequence ID" value="OAS82156.1"/>
    <property type="molecule type" value="Genomic_DNA"/>
</dbReference>
<feature type="domain" description="IDEAL" evidence="1">
    <location>
        <begin position="23"/>
        <end position="59"/>
    </location>
</feature>
<dbReference type="Gene3D" id="4.10.810.10">
    <property type="entry name" value="Virus Scaffolding Protein, Chain A"/>
    <property type="match status" value="1"/>
</dbReference>
<dbReference type="Pfam" id="PF08858">
    <property type="entry name" value="IDEAL"/>
    <property type="match status" value="1"/>
</dbReference>
<evidence type="ECO:0000313" key="2">
    <source>
        <dbReference type="EMBL" id="OAS82156.1"/>
    </source>
</evidence>
<proteinExistence type="predicted"/>
<gene>
    <name evidence="2" type="ORF">A6K24_13975</name>
</gene>
<evidence type="ECO:0000259" key="1">
    <source>
        <dbReference type="SMART" id="SM00914"/>
    </source>
</evidence>
<accession>A0A179SKJ0</accession>
<dbReference type="RefSeq" id="WP_066340807.1">
    <property type="nucleotide sequence ID" value="NZ_LWSG01000046.1"/>
</dbReference>
<dbReference type="InterPro" id="IPR014957">
    <property type="entry name" value="IDEAL_dom"/>
</dbReference>
<name>A0A179SKJ0_9BACI</name>
<evidence type="ECO:0000313" key="3">
    <source>
        <dbReference type="Proteomes" id="UP000078534"/>
    </source>
</evidence>
<sequence>MKESSIDTSQQLVKDNSDYAQMVLDKALHDFQIDRILKGIDQSLENRNKDEFLRLTNELKIIRNQSFSN</sequence>